<dbReference type="Gene3D" id="1.25.10.10">
    <property type="entry name" value="Leucine-rich Repeat Variant"/>
    <property type="match status" value="2"/>
</dbReference>
<evidence type="ECO:0000256" key="2">
    <source>
        <dbReference type="SAM" id="MobiDB-lite"/>
    </source>
</evidence>
<dbReference type="GO" id="GO:0003723">
    <property type="term" value="F:RNA binding"/>
    <property type="evidence" value="ECO:0007669"/>
    <property type="project" value="TreeGrafter"/>
</dbReference>
<dbReference type="GO" id="GO:0005634">
    <property type="term" value="C:nucleus"/>
    <property type="evidence" value="ECO:0007669"/>
    <property type="project" value="TreeGrafter"/>
</dbReference>
<dbReference type="GO" id="GO:0006611">
    <property type="term" value="P:protein export from nucleus"/>
    <property type="evidence" value="ECO:0007669"/>
    <property type="project" value="InterPro"/>
</dbReference>
<dbReference type="PANTHER" id="PTHR11223">
    <property type="entry name" value="EXPORTIN 1/5"/>
    <property type="match status" value="1"/>
</dbReference>
<feature type="compositionally biased region" description="Low complexity" evidence="2">
    <location>
        <begin position="2139"/>
        <end position="2151"/>
    </location>
</feature>
<feature type="region of interest" description="Disordered" evidence="2">
    <location>
        <begin position="2127"/>
        <end position="2151"/>
    </location>
</feature>
<dbReference type="InterPro" id="IPR001494">
    <property type="entry name" value="Importin-beta_N"/>
</dbReference>
<evidence type="ECO:0000256" key="1">
    <source>
        <dbReference type="ARBA" id="ARBA00009466"/>
    </source>
</evidence>
<feature type="region of interest" description="Disordered" evidence="2">
    <location>
        <begin position="970"/>
        <end position="994"/>
    </location>
</feature>
<dbReference type="SUPFAM" id="SSF48371">
    <property type="entry name" value="ARM repeat"/>
    <property type="match status" value="2"/>
</dbReference>
<dbReference type="GO" id="GO:0006405">
    <property type="term" value="P:RNA export from nucleus"/>
    <property type="evidence" value="ECO:0007669"/>
    <property type="project" value="TreeGrafter"/>
</dbReference>
<dbReference type="FunFam" id="1.25.10.10:FF:000588">
    <property type="entry name" value="exportin-5 isoform X2"/>
    <property type="match status" value="2"/>
</dbReference>
<feature type="non-terminal residue" evidence="3">
    <location>
        <position position="1"/>
    </location>
</feature>
<dbReference type="Pfam" id="PF19273">
    <property type="entry name" value="Exportin-5"/>
    <property type="match status" value="2"/>
</dbReference>
<dbReference type="EMBL" id="KB740557">
    <property type="protein sequence ID" value="ENN80370.1"/>
    <property type="molecule type" value="Genomic_DNA"/>
</dbReference>
<evidence type="ECO:0000313" key="3">
    <source>
        <dbReference type="EMBL" id="ENN80370.1"/>
    </source>
</evidence>
<dbReference type="GO" id="GO:0005049">
    <property type="term" value="F:nuclear export signal receptor activity"/>
    <property type="evidence" value="ECO:0007669"/>
    <property type="project" value="InterPro"/>
</dbReference>
<dbReference type="InterPro" id="IPR045065">
    <property type="entry name" value="XPO1/5"/>
</dbReference>
<feature type="compositionally biased region" description="Low complexity" evidence="2">
    <location>
        <begin position="982"/>
        <end position="994"/>
    </location>
</feature>
<comment type="similarity">
    <text evidence="1">Belongs to the exportin family.</text>
</comment>
<dbReference type="InterPro" id="IPR013598">
    <property type="entry name" value="Exportin-1/Importin-b-like"/>
</dbReference>
<dbReference type="InterPro" id="IPR016024">
    <property type="entry name" value="ARM-type_fold"/>
</dbReference>
<protein>
    <submittedName>
        <fullName evidence="3">Uncharacterized protein</fullName>
    </submittedName>
</protein>
<dbReference type="Pfam" id="PF03810">
    <property type="entry name" value="IBN_N"/>
    <property type="match status" value="2"/>
</dbReference>
<dbReference type="InterPro" id="IPR011989">
    <property type="entry name" value="ARM-like"/>
</dbReference>
<gene>
    <name evidence="3" type="ORF">YQE_03205</name>
</gene>
<dbReference type="Pfam" id="PF08389">
    <property type="entry name" value="Xpo1"/>
    <property type="match status" value="2"/>
</dbReference>
<sequence>MAGTDVAALAADLARAVELTMSCEASQADRLKAYQACESFKETSPLCAEAGLYLAASNQNSLIARHFGLQLMEYTVKYRWTQISQQEKIFIKFTVQLQENAMKLLAAGGISEEIHMKDALSRVIVEMVKREWPQQWPSLLNELSDSCACGETQTELVLFVFLRLVEDVALLQTLESNQRRKDIYHTLTANMSLIFDFFLRLIELHVSQLRACNEANPSKAAAHSRVVQVVLLTLTGFVEWVSMTHIMAQNGRLLQILCLLLSDKAFQYPAAECLSQIVNRKGKIEERKPLMMLFSTETMQCILAVAKNPGNVADDQFYLFKKKLIHVLGGLTTQLCIICSKDSTYRPLNFAMFLEAVLAYSAHSSLVLAHLANPLWNSMLKHDQCTAPKIIKFSYPVGKSPTNGLRETLAYAKLDFDSEEEFSVYFYRCRSDILDSFRQATIVAPLITFNYVEHWLLKCLSLPNTSYGLTQSDSFYQEWEALANFLESVLSRVLQASERPPISTGLRLLQMCLTYQPIDPLIISTLLTCISALFVFLSMSTGQMAPAANSVAVSGAALLPQVLEKIFATLVYVPEGQKNLARSRQLKNVRKHAASLIVKIGNKYPLLLLPVFDQIKATVENLASQDGPARLSNLEKVTLLEALLLISNHFGDYDRQSMFAGDILREANVQFLGIVSSGALKGVAEFISFIGLDKPPVPENTVDIYGQNRNSLVFCVNLVLGAIKRCSWPDDPERATRGGFVVSLTESGNPVCRNPSAPHVVPLLPHILSLIKIFNEMFTPEADMLIHEGYKGCLAIPEVEKAALLGTVGHVDNGEQLVVQSSLERMQWFLTALHESCFHLVGSMGPSLGRDLYNIPDLAVAVINSILSRLQHMPDYRLRPIIRVFLKSFMYSCPAPYHEIVVLPLLAHVAPIYLTKLQSKWQGVIEFRNREVQEDNADTQELLEDFLTRALTREYLDLLKVGLVGGSLTPESNSGTMETEELSNSPTPPSTRSNLTAEVISDLGLILLRNDKTCQPIVLTVLGALSWIDSTASLKATQLAGPIVRQLTIDASLTGEMATHIMVAVLNSLILHGQHEGNQGLLLTLGAQVYEMLRPSFVEVLGVMQQIPGVDPVDLQKLDERISGSTSKGNKIEKVKKDLFKKLTANVRAVFLEKLKRMAGTDVAALAADLARAVELTMSCEASQADRLKAYQACESFKETSPLCAEAGLYLAASNQNSLIARHFGLQLMEYTVKYRWTQISQQEKIFIKFTVQLQENAMKLLAAGGISEEIHMKDALSRVIVEMVKREWPQQWPSLLNELSDSCACGETQTELVLFVFLRLVEDVALLQTLESNQRRKDIYHTLTANMSLIFDFFLRLIELHVSQLRACNEANPSKAAAHSRVVQVVLLTLTGFVEWVSMTHIMAQNGRLLQILCLLLSDKAFQYPAAECLSQIVNRKGKIEERKPLMMLFSTETMQCILAVAKNPGNVADDQFYLFKKKLIHVLGGLTTQLCIICSKDSTYRPLNFAMFLEAVLAYSAHSSLVLAHLANPLWNSMLKHDQCTAPKIIKFSYPVGKSPTNGLRETLAYAKLDFDSEEEFSVYFYRCRSDILDSFRQATIVAPLITFNYVEHWLLKCLSLPNTSYGLTQSDSFYQEWEALANFLESVLSRVLQASERPPISTGLRLLQMCLTYQPIDPLIISTLLTCISALFVFLSMSTGQMAPAANSVAVSGAALLPQVLEKIFATLVYVPEGQKNLARSRQLKNVRKHAASLIVKIGNKYPLLLLPVFDQIKATVENLASQDGPARLSNLEKVTLLEALLLISNHFGDYDRQSMFAGDILREANVQFLGIVSSGALKGVAEFISFIGLDKPPVPENTVDIYGQNRNSLVFCVNLVLGAIKRCSWPDDPERATRGGFVVSLTESGNPVCRNPSAPHVVPLLPHILSLIKIFNEMFTPEADMLIHEGYKGCLAIPEVEKAALLGTVGHVDNGEQLVVQSSLERMQWFLTALHESCFHLVGSMGPSLGRDLYNIPDLAVAVINSILSRLQHMPDYRLRPIIRVFLKSFMYSCPAPYHEIVVLPLLAHVAPIYLTKLQSKWQGVIEFRNREVQEDNADTQELLEDFLTRALTREYLDLLKVGLVGGSLTPESNSGTMETEELSNSPTPPSTRSNLTAEVISDLGLILLRNDKTCQPIVLTVLGALSWIDSTASLKATQLAGPIVRQLTIDASLTGEMATHIMVAVLNSLILHGQHEGNQGLLLTLGAQVYEMLRPSFVEVLGVMQQIPGVDPVDLQKLDERISGSTSKGNKIEKVKKDLFKKLTANLIGKSMSQLFKKEVKINNLPHIPASKKDCKEQVPDLSSFYAI</sequence>
<reference evidence="3" key="1">
    <citation type="journal article" date="2013" name="Genome Biol.">
        <title>Draft genome of the mountain pine beetle, Dendroctonus ponderosae Hopkins, a major forest pest.</title>
        <authorList>
            <person name="Keeling C.I."/>
            <person name="Yuen M.M."/>
            <person name="Liao N.Y."/>
            <person name="Docking T.R."/>
            <person name="Chan S.K."/>
            <person name="Taylor G.A."/>
            <person name="Palmquist D.L."/>
            <person name="Jackman S.D."/>
            <person name="Nguyen A."/>
            <person name="Li M."/>
            <person name="Henderson H."/>
            <person name="Janes J.K."/>
            <person name="Zhao Y."/>
            <person name="Pandoh P."/>
            <person name="Moore R."/>
            <person name="Sperling F.A."/>
            <person name="Huber D.P."/>
            <person name="Birol I."/>
            <person name="Jones S.J."/>
            <person name="Bohlmann J."/>
        </authorList>
    </citation>
    <scope>NUCLEOTIDE SEQUENCE</scope>
</reference>
<dbReference type="GO" id="GO:0031267">
    <property type="term" value="F:small GTPase binding"/>
    <property type="evidence" value="ECO:0007669"/>
    <property type="project" value="InterPro"/>
</dbReference>
<dbReference type="OrthoDB" id="2215036at2759"/>
<dbReference type="HOGENOM" id="CLU_229728_0_0_1"/>
<accession>N6UF47</accession>
<dbReference type="GO" id="GO:0042565">
    <property type="term" value="C:RNA nuclear export complex"/>
    <property type="evidence" value="ECO:0007669"/>
    <property type="project" value="TreeGrafter"/>
</dbReference>
<organism evidence="3">
    <name type="scientific">Dendroctonus ponderosae</name>
    <name type="common">Mountain pine beetle</name>
    <dbReference type="NCBI Taxonomy" id="77166"/>
    <lineage>
        <taxon>Eukaryota</taxon>
        <taxon>Metazoa</taxon>
        <taxon>Ecdysozoa</taxon>
        <taxon>Arthropoda</taxon>
        <taxon>Hexapoda</taxon>
        <taxon>Insecta</taxon>
        <taxon>Pterygota</taxon>
        <taxon>Neoptera</taxon>
        <taxon>Endopterygota</taxon>
        <taxon>Coleoptera</taxon>
        <taxon>Polyphaga</taxon>
        <taxon>Cucujiformia</taxon>
        <taxon>Curculionidae</taxon>
        <taxon>Scolytinae</taxon>
        <taxon>Dendroctonus</taxon>
    </lineage>
</organism>
<name>N6UF47_DENPD</name>
<proteinExistence type="inferred from homology"/>
<dbReference type="PANTHER" id="PTHR11223:SF3">
    <property type="entry name" value="EXPORTIN-5"/>
    <property type="match status" value="1"/>
</dbReference>
<dbReference type="GO" id="GO:0005737">
    <property type="term" value="C:cytoplasm"/>
    <property type="evidence" value="ECO:0007669"/>
    <property type="project" value="TreeGrafter"/>
</dbReference>
<dbReference type="InterPro" id="IPR045478">
    <property type="entry name" value="Exportin-5_C"/>
</dbReference>